<comment type="caution">
    <text evidence="1">The sequence shown here is derived from an EMBL/GenBank/DDBJ whole genome shotgun (WGS) entry which is preliminary data.</text>
</comment>
<keyword evidence="2" id="KW-1185">Reference proteome</keyword>
<dbReference type="PANTHER" id="PTHR36694">
    <property type="entry name" value="PASIFLORA 1, ISOFORM A-RELATED"/>
    <property type="match status" value="1"/>
</dbReference>
<dbReference type="EMBL" id="LNIX01000043">
    <property type="protein sequence ID" value="OXA38817.1"/>
    <property type="molecule type" value="Genomic_DNA"/>
</dbReference>
<dbReference type="AlphaFoldDB" id="A0A226D268"/>
<protein>
    <submittedName>
        <fullName evidence="1">Uncharacterized protein</fullName>
    </submittedName>
</protein>
<proteinExistence type="predicted"/>
<accession>A0A226D268</accession>
<evidence type="ECO:0000313" key="1">
    <source>
        <dbReference type="EMBL" id="OXA38817.1"/>
    </source>
</evidence>
<organism evidence="1 2">
    <name type="scientific">Folsomia candida</name>
    <name type="common">Springtail</name>
    <dbReference type="NCBI Taxonomy" id="158441"/>
    <lineage>
        <taxon>Eukaryota</taxon>
        <taxon>Metazoa</taxon>
        <taxon>Ecdysozoa</taxon>
        <taxon>Arthropoda</taxon>
        <taxon>Hexapoda</taxon>
        <taxon>Collembola</taxon>
        <taxon>Entomobryomorpha</taxon>
        <taxon>Isotomoidea</taxon>
        <taxon>Isotomidae</taxon>
        <taxon>Proisotominae</taxon>
        <taxon>Folsomia</taxon>
    </lineage>
</organism>
<dbReference type="Proteomes" id="UP000198287">
    <property type="component" value="Unassembled WGS sequence"/>
</dbReference>
<dbReference type="PANTHER" id="PTHR36694:SF11">
    <property type="entry name" value="LP21121P-RELATED"/>
    <property type="match status" value="1"/>
</dbReference>
<reference evidence="1 2" key="1">
    <citation type="submission" date="2015-12" db="EMBL/GenBank/DDBJ databases">
        <title>The genome of Folsomia candida.</title>
        <authorList>
            <person name="Faddeeva A."/>
            <person name="Derks M.F."/>
            <person name="Anvar Y."/>
            <person name="Smit S."/>
            <person name="Van Straalen N."/>
            <person name="Roelofs D."/>
        </authorList>
    </citation>
    <scope>NUCLEOTIDE SEQUENCE [LARGE SCALE GENOMIC DNA]</scope>
    <source>
        <strain evidence="1 2">VU population</strain>
        <tissue evidence="1">Whole body</tissue>
    </source>
</reference>
<evidence type="ECO:0000313" key="2">
    <source>
        <dbReference type="Proteomes" id="UP000198287"/>
    </source>
</evidence>
<gene>
    <name evidence="1" type="ORF">Fcan01_26443</name>
</gene>
<sequence length="225" mass="25058">MAKWYHPCCGGSLQTWTKVIAIVQIIMAAICLYGGIDVLVSGGRMALANVTFPLNGTTPSDAPVGMMTSTSDSHFDTTPLPPRTDPLDHFNPDNNQAVRVLEQSMTKISNAVGSILIALGIYIILEGFVTLLFSVILFYGAGKRIEFMCLPWLFAQTIYFLLEIILFFLRFASPYSDELTNWTGAVGLIINVYCIWVVCDFINELEEEEAAKRMRRGKACREQKV</sequence>
<name>A0A226D268_FOLCA</name>